<dbReference type="InterPro" id="IPR003661">
    <property type="entry name" value="HisK_dim/P_dom"/>
</dbReference>
<evidence type="ECO:0000256" key="2">
    <source>
        <dbReference type="ARBA" id="ARBA00012438"/>
    </source>
</evidence>
<dbReference type="Gene3D" id="1.10.287.130">
    <property type="match status" value="1"/>
</dbReference>
<dbReference type="PROSITE" id="PS50109">
    <property type="entry name" value="HIS_KIN"/>
    <property type="match status" value="1"/>
</dbReference>
<dbReference type="InterPro" id="IPR050428">
    <property type="entry name" value="TCS_sensor_his_kinase"/>
</dbReference>
<dbReference type="SUPFAM" id="SSF47384">
    <property type="entry name" value="Homodimeric domain of signal transducing histidine kinase"/>
    <property type="match status" value="1"/>
</dbReference>
<dbReference type="SMART" id="SM00388">
    <property type="entry name" value="HisKA"/>
    <property type="match status" value="1"/>
</dbReference>
<dbReference type="PANTHER" id="PTHR45436:SF16">
    <property type="entry name" value="HISTIDINE KINASE"/>
    <property type="match status" value="1"/>
</dbReference>
<accession>A0ABU7JGL1</accession>
<dbReference type="EMBL" id="JAUGZK010000007">
    <property type="protein sequence ID" value="MEE2024826.1"/>
    <property type="molecule type" value="Genomic_DNA"/>
</dbReference>
<evidence type="ECO:0000256" key="7">
    <source>
        <dbReference type="ARBA" id="ARBA00022989"/>
    </source>
</evidence>
<dbReference type="Gene3D" id="3.30.565.10">
    <property type="entry name" value="Histidine kinase-like ATPase, C-terminal domain"/>
    <property type="match status" value="1"/>
</dbReference>
<reference evidence="10 11" key="1">
    <citation type="submission" date="2023-06" db="EMBL/GenBank/DDBJ databases">
        <title>Alkalimonas sp., MEB004 an alkaliphilic bacterium isolated from Lonar Lake, India.</title>
        <authorList>
            <person name="Joshi A."/>
            <person name="Thite S."/>
        </authorList>
    </citation>
    <scope>NUCLEOTIDE SEQUENCE [LARGE SCALE GENOMIC DNA]</scope>
    <source>
        <strain evidence="10 11">MEB004</strain>
    </source>
</reference>
<dbReference type="SMART" id="SM00387">
    <property type="entry name" value="HATPase_c"/>
    <property type="match status" value="1"/>
</dbReference>
<keyword evidence="11" id="KW-1185">Reference proteome</keyword>
<dbReference type="InterPro" id="IPR005467">
    <property type="entry name" value="His_kinase_dom"/>
</dbReference>
<keyword evidence="6 10" id="KW-0418">Kinase</keyword>
<keyword evidence="5 8" id="KW-0812">Transmembrane</keyword>
<gene>
    <name evidence="10" type="ORF">QWF21_11265</name>
</gene>
<feature type="transmembrane region" description="Helical" evidence="8">
    <location>
        <begin position="12"/>
        <end position="37"/>
    </location>
</feature>
<sequence>MIKKHSIQRRMLAALALTTLLIALLFSLTTFLFAYHIEDRFFAAQLADEARDAEQQLAAGGHPDPQLAYIRYYKDATALPDELQSMLQSQPNRTEFSGQEQRHYHLQRLSQGFLLAEVSQHLMVRELRPLMLKFLLVLLLITLLLGSGMAWLMGRQLLSPLQQLTTLLDNASHSSLPAGFSARFKPNEMGQLATALEQSWARTSAFIEREQLFTRDLSHELRTPVTISQGALSLLAATPLKKEQQELVGRLEAAQQQIAQSMETLLELAREQQPEPGRSLLLPMVEQSILQQHSRLAGKDIELQLAIPDTSEVAMAEAPLLILLNNLLANAFSYTDSGSIHISYQNQQLLVKDSGHGIPAALQSQLFSPGTKGATSQGLGMGLSIVSRLCQKWQLQCNIESAATGTCVRITFPLSQQLHHPNAQQQS</sequence>
<dbReference type="PANTHER" id="PTHR45436">
    <property type="entry name" value="SENSOR HISTIDINE KINASE YKOH"/>
    <property type="match status" value="1"/>
</dbReference>
<evidence type="ECO:0000256" key="5">
    <source>
        <dbReference type="ARBA" id="ARBA00022692"/>
    </source>
</evidence>
<protein>
    <recommendedName>
        <fullName evidence="2">histidine kinase</fullName>
        <ecNumber evidence="2">2.7.13.3</ecNumber>
    </recommendedName>
</protein>
<evidence type="ECO:0000256" key="8">
    <source>
        <dbReference type="SAM" id="Phobius"/>
    </source>
</evidence>
<evidence type="ECO:0000256" key="1">
    <source>
        <dbReference type="ARBA" id="ARBA00000085"/>
    </source>
</evidence>
<evidence type="ECO:0000256" key="4">
    <source>
        <dbReference type="ARBA" id="ARBA00022679"/>
    </source>
</evidence>
<dbReference type="CDD" id="cd00082">
    <property type="entry name" value="HisKA"/>
    <property type="match status" value="1"/>
</dbReference>
<dbReference type="Pfam" id="PF00512">
    <property type="entry name" value="HisKA"/>
    <property type="match status" value="1"/>
</dbReference>
<evidence type="ECO:0000256" key="3">
    <source>
        <dbReference type="ARBA" id="ARBA00022553"/>
    </source>
</evidence>
<dbReference type="InterPro" id="IPR036890">
    <property type="entry name" value="HATPase_C_sf"/>
</dbReference>
<dbReference type="EC" id="2.7.13.3" evidence="2"/>
<keyword evidence="3" id="KW-0597">Phosphoprotein</keyword>
<proteinExistence type="predicted"/>
<keyword evidence="7 8" id="KW-1133">Transmembrane helix</keyword>
<dbReference type="GO" id="GO:0016301">
    <property type="term" value="F:kinase activity"/>
    <property type="evidence" value="ECO:0007669"/>
    <property type="project" value="UniProtKB-KW"/>
</dbReference>
<dbReference type="InterPro" id="IPR036097">
    <property type="entry name" value="HisK_dim/P_sf"/>
</dbReference>
<feature type="domain" description="Histidine kinase" evidence="9">
    <location>
        <begin position="216"/>
        <end position="416"/>
    </location>
</feature>
<dbReference type="RefSeq" id="WP_330088150.1">
    <property type="nucleotide sequence ID" value="NZ_JAUGZK010000007.1"/>
</dbReference>
<dbReference type="Proteomes" id="UP001339167">
    <property type="component" value="Unassembled WGS sequence"/>
</dbReference>
<dbReference type="InterPro" id="IPR003594">
    <property type="entry name" value="HATPase_dom"/>
</dbReference>
<evidence type="ECO:0000313" key="10">
    <source>
        <dbReference type="EMBL" id="MEE2024826.1"/>
    </source>
</evidence>
<evidence type="ECO:0000256" key="6">
    <source>
        <dbReference type="ARBA" id="ARBA00022777"/>
    </source>
</evidence>
<comment type="catalytic activity">
    <reaction evidence="1">
        <text>ATP + protein L-histidine = ADP + protein N-phospho-L-histidine.</text>
        <dbReference type="EC" id="2.7.13.3"/>
    </reaction>
</comment>
<feature type="transmembrane region" description="Helical" evidence="8">
    <location>
        <begin position="130"/>
        <end position="152"/>
    </location>
</feature>
<keyword evidence="8" id="KW-0472">Membrane</keyword>
<comment type="caution">
    <text evidence="10">The sequence shown here is derived from an EMBL/GenBank/DDBJ whole genome shotgun (WGS) entry which is preliminary data.</text>
</comment>
<keyword evidence="4" id="KW-0808">Transferase</keyword>
<dbReference type="Gene3D" id="6.10.340.10">
    <property type="match status" value="1"/>
</dbReference>
<dbReference type="Pfam" id="PF02518">
    <property type="entry name" value="HATPase_c"/>
    <property type="match status" value="1"/>
</dbReference>
<dbReference type="SUPFAM" id="SSF55874">
    <property type="entry name" value="ATPase domain of HSP90 chaperone/DNA topoisomerase II/histidine kinase"/>
    <property type="match status" value="1"/>
</dbReference>
<organism evidence="10 11">
    <name type="scientific">Alkalimonas mucilaginosa</name>
    <dbReference type="NCBI Taxonomy" id="3057676"/>
    <lineage>
        <taxon>Bacteria</taxon>
        <taxon>Pseudomonadati</taxon>
        <taxon>Pseudomonadota</taxon>
        <taxon>Gammaproteobacteria</taxon>
        <taxon>Alkalimonas</taxon>
    </lineage>
</organism>
<evidence type="ECO:0000259" key="9">
    <source>
        <dbReference type="PROSITE" id="PS50109"/>
    </source>
</evidence>
<evidence type="ECO:0000313" key="11">
    <source>
        <dbReference type="Proteomes" id="UP001339167"/>
    </source>
</evidence>
<name>A0ABU7JGL1_9GAMM</name>